<feature type="signal peptide" evidence="2">
    <location>
        <begin position="1"/>
        <end position="18"/>
    </location>
</feature>
<dbReference type="AlphaFoldDB" id="A0A395NN83"/>
<dbReference type="Gene3D" id="1.25.40.10">
    <property type="entry name" value="Tetratricopeptide repeat domain"/>
    <property type="match status" value="2"/>
</dbReference>
<reference evidence="4 5" key="1">
    <citation type="journal article" date="2018" name="PLoS Pathog.">
        <title>Evolution of structural diversity of trichothecenes, a family of toxins produced by plant pathogenic and entomopathogenic fungi.</title>
        <authorList>
            <person name="Proctor R.H."/>
            <person name="McCormick S.P."/>
            <person name="Kim H.S."/>
            <person name="Cardoza R.E."/>
            <person name="Stanley A.M."/>
            <person name="Lindo L."/>
            <person name="Kelly A."/>
            <person name="Brown D.W."/>
            <person name="Lee T."/>
            <person name="Vaughan M.M."/>
            <person name="Alexander N.J."/>
            <person name="Busman M."/>
            <person name="Gutierrez S."/>
        </authorList>
    </citation>
    <scope>NUCLEOTIDE SEQUENCE [LARGE SCALE GENOMIC DNA]</scope>
    <source>
        <strain evidence="4 5">IBT 40837</strain>
    </source>
</reference>
<dbReference type="SUPFAM" id="SSF52540">
    <property type="entry name" value="P-loop containing nucleoside triphosphate hydrolases"/>
    <property type="match status" value="1"/>
</dbReference>
<dbReference type="InterPro" id="IPR027417">
    <property type="entry name" value="P-loop_NTPase"/>
</dbReference>
<feature type="region of interest" description="Disordered" evidence="1">
    <location>
        <begin position="427"/>
        <end position="451"/>
    </location>
</feature>
<dbReference type="OrthoDB" id="626167at2759"/>
<feature type="domain" description="NB-ARC" evidence="3">
    <location>
        <begin position="139"/>
        <end position="311"/>
    </location>
</feature>
<evidence type="ECO:0000313" key="5">
    <source>
        <dbReference type="Proteomes" id="UP000266272"/>
    </source>
</evidence>
<evidence type="ECO:0000256" key="1">
    <source>
        <dbReference type="SAM" id="MobiDB-lite"/>
    </source>
</evidence>
<feature type="chain" id="PRO_5017224932" description="NB-ARC domain-containing protein" evidence="2">
    <location>
        <begin position="19"/>
        <end position="833"/>
    </location>
</feature>
<dbReference type="GO" id="GO:0043531">
    <property type="term" value="F:ADP binding"/>
    <property type="evidence" value="ECO:0007669"/>
    <property type="project" value="InterPro"/>
</dbReference>
<dbReference type="Pfam" id="PF13424">
    <property type="entry name" value="TPR_12"/>
    <property type="match status" value="2"/>
</dbReference>
<accession>A0A395NN83</accession>
<dbReference type="EMBL" id="PXOA01000279">
    <property type="protein sequence ID" value="RFU77459.1"/>
    <property type="molecule type" value="Genomic_DNA"/>
</dbReference>
<dbReference type="InterPro" id="IPR002182">
    <property type="entry name" value="NB-ARC"/>
</dbReference>
<dbReference type="PANTHER" id="PTHR46082:SF6">
    <property type="entry name" value="AAA+ ATPASE DOMAIN-CONTAINING PROTEIN-RELATED"/>
    <property type="match status" value="1"/>
</dbReference>
<keyword evidence="2" id="KW-0732">Signal</keyword>
<evidence type="ECO:0000259" key="3">
    <source>
        <dbReference type="Pfam" id="PF00931"/>
    </source>
</evidence>
<comment type="caution">
    <text evidence="4">The sequence shown here is derived from an EMBL/GenBank/DDBJ whole genome shotgun (WGS) entry which is preliminary data.</text>
</comment>
<dbReference type="Pfam" id="PF13374">
    <property type="entry name" value="TPR_10"/>
    <property type="match status" value="2"/>
</dbReference>
<dbReference type="PANTHER" id="PTHR46082">
    <property type="entry name" value="ATP/GTP-BINDING PROTEIN-RELATED"/>
    <property type="match status" value="1"/>
</dbReference>
<dbReference type="Pfam" id="PF00931">
    <property type="entry name" value="NB-ARC"/>
    <property type="match status" value="1"/>
</dbReference>
<dbReference type="Proteomes" id="UP000266272">
    <property type="component" value="Unassembled WGS sequence"/>
</dbReference>
<organism evidence="4 5">
    <name type="scientific">Trichoderma arundinaceum</name>
    <dbReference type="NCBI Taxonomy" id="490622"/>
    <lineage>
        <taxon>Eukaryota</taxon>
        <taxon>Fungi</taxon>
        <taxon>Dikarya</taxon>
        <taxon>Ascomycota</taxon>
        <taxon>Pezizomycotina</taxon>
        <taxon>Sordariomycetes</taxon>
        <taxon>Hypocreomycetidae</taxon>
        <taxon>Hypocreales</taxon>
        <taxon>Hypocreaceae</taxon>
        <taxon>Trichoderma</taxon>
    </lineage>
</organism>
<keyword evidence="5" id="KW-1185">Reference proteome</keyword>
<gene>
    <name evidence="4" type="ORF">TARUN_4762</name>
</gene>
<feature type="compositionally biased region" description="Basic and acidic residues" evidence="1">
    <location>
        <begin position="427"/>
        <end position="442"/>
    </location>
</feature>
<proteinExistence type="predicted"/>
<dbReference type="InterPro" id="IPR053137">
    <property type="entry name" value="NLR-like"/>
</dbReference>
<evidence type="ECO:0000256" key="2">
    <source>
        <dbReference type="SAM" id="SignalP"/>
    </source>
</evidence>
<dbReference type="Gene3D" id="3.40.50.300">
    <property type="entry name" value="P-loop containing nucleotide triphosphate hydrolases"/>
    <property type="match status" value="1"/>
</dbReference>
<sequence length="833" mass="94290">MQGIMLLALRMMSLDVAPDMPSDGEVLYGSTDYDLSRDNSNQYCEKEDEIGDGLSTQEEDSMGLDDPLLEDRVPDCGHYIDWQDTVLNNQPVAKADPFLQGIIDSGAFRTKPIENRLRPGTIILFPYRHDPDFVGRESLLHNLTRQCSAPPSRVAIVGLGGMGKSWLAIELAYQIVRLAKSSVFWIHADTLARVEEGFRKIATQVRPSSRNLSNSDLVQLAYNWLSDERNGRWVMILDGADEEEILRRGYDDSPERESLAAYLPQSPNGSIIITTRNRSIGSWLTRNRQDVVEVGPMAVSEALFLLEKKLGQLPNRDAATSLVRSIGLIPLAITQAAAYMQSLPQSWPNKHLHDLQDSQEEKLKLLDFEIGGLHRDADAPNSIFATWKKSFDSVRLRRPSAANLMSLMSFFDRRGIPKRLIKPFKRDDDAPWKYGPSKKEDQAPGSGDFDSDTNADSIFNDDIEMLINNHLVKANGKRDIFEMHGLVQLSVRKDLDVLMKQAFEQQFVKRLAAEFPTSTYSNWETCEELLAHVQVAASYQPSHHVLAEWATLLYNGGRYARLQGNYEVAKQMANKSIQGRQEEAERLHIQAMQARTETLGPTHPRTLTSTANMASMFRAQGQWAKAELLHGRVTTWRKKRLGMHHPHTLTSMSNLASMYRLLGRLDEADSLQVNALKHRKLRFGADHPETLTSMNCLASIYRTQGRLEEAERLQVQVMEVRTTKLGKDHPNTLASMNNLALIYNDQEKHYEAGYLQSKVVEICKTKFGSDHPHTLTSLNNLAIIWKCLDRHTEAMALMKNCVEARQRVLGPDHPYTLSSKVLANRWTEEMVFP</sequence>
<dbReference type="InterPro" id="IPR011990">
    <property type="entry name" value="TPR-like_helical_dom_sf"/>
</dbReference>
<evidence type="ECO:0000313" key="4">
    <source>
        <dbReference type="EMBL" id="RFU77459.1"/>
    </source>
</evidence>
<name>A0A395NN83_TRIAR</name>
<protein>
    <recommendedName>
        <fullName evidence="3">NB-ARC domain-containing protein</fullName>
    </recommendedName>
</protein>
<dbReference type="STRING" id="490622.A0A395NN83"/>
<dbReference type="SUPFAM" id="SSF48452">
    <property type="entry name" value="TPR-like"/>
    <property type="match status" value="2"/>
</dbReference>